<organism evidence="1 2">
    <name type="scientific">Aspergillus bertholletiae</name>
    <dbReference type="NCBI Taxonomy" id="1226010"/>
    <lineage>
        <taxon>Eukaryota</taxon>
        <taxon>Fungi</taxon>
        <taxon>Dikarya</taxon>
        <taxon>Ascomycota</taxon>
        <taxon>Pezizomycotina</taxon>
        <taxon>Eurotiomycetes</taxon>
        <taxon>Eurotiomycetidae</taxon>
        <taxon>Eurotiales</taxon>
        <taxon>Aspergillaceae</taxon>
        <taxon>Aspergillus</taxon>
        <taxon>Aspergillus subgen. Circumdati</taxon>
    </lineage>
</organism>
<dbReference type="OrthoDB" id="435881at2759"/>
<evidence type="ECO:0000313" key="2">
    <source>
        <dbReference type="Proteomes" id="UP000326198"/>
    </source>
</evidence>
<gene>
    <name evidence="1" type="ORF">BDV26DRAFT_282021</name>
</gene>
<dbReference type="Proteomes" id="UP000326198">
    <property type="component" value="Unassembled WGS sequence"/>
</dbReference>
<reference evidence="1 2" key="1">
    <citation type="submission" date="2019-04" db="EMBL/GenBank/DDBJ databases">
        <title>Friends and foes A comparative genomics studyof 23 Aspergillus species from section Flavi.</title>
        <authorList>
            <consortium name="DOE Joint Genome Institute"/>
            <person name="Kjaerbolling I."/>
            <person name="Vesth T."/>
            <person name="Frisvad J.C."/>
            <person name="Nybo J.L."/>
            <person name="Theobald S."/>
            <person name="Kildgaard S."/>
            <person name="Isbrandt T."/>
            <person name="Kuo A."/>
            <person name="Sato A."/>
            <person name="Lyhne E.K."/>
            <person name="Kogle M.E."/>
            <person name="Wiebenga A."/>
            <person name="Kun R.S."/>
            <person name="Lubbers R.J."/>
            <person name="Makela M.R."/>
            <person name="Barry K."/>
            <person name="Chovatia M."/>
            <person name="Clum A."/>
            <person name="Daum C."/>
            <person name="Haridas S."/>
            <person name="He G."/>
            <person name="LaButti K."/>
            <person name="Lipzen A."/>
            <person name="Mondo S."/>
            <person name="Riley R."/>
            <person name="Salamov A."/>
            <person name="Simmons B.A."/>
            <person name="Magnuson J.K."/>
            <person name="Henrissat B."/>
            <person name="Mortensen U.H."/>
            <person name="Larsen T.O."/>
            <person name="Devries R.P."/>
            <person name="Grigoriev I.V."/>
            <person name="Machida M."/>
            <person name="Baker S.E."/>
            <person name="Andersen M.R."/>
        </authorList>
    </citation>
    <scope>NUCLEOTIDE SEQUENCE [LARGE SCALE GENOMIC DNA]</scope>
    <source>
        <strain evidence="1 2">IBT 29228</strain>
    </source>
</reference>
<protein>
    <submittedName>
        <fullName evidence="1">Uncharacterized protein</fullName>
    </submittedName>
</protein>
<keyword evidence="2" id="KW-1185">Reference proteome</keyword>
<name>A0A5N7B4Z8_9EURO</name>
<dbReference type="AlphaFoldDB" id="A0A5N7B4Z8"/>
<accession>A0A5N7B4Z8</accession>
<proteinExistence type="predicted"/>
<sequence length="113" mass="13366">MTVRMPPTGISPEDPKRNQLFLAAIEVLFERYPQWHVVVFVLTELCGRSQSVETEQVWTVIENAVERWTRQEFQKGEATLKPVYHLMERAAVAHAICSYEEEMHHDYWFPVLY</sequence>
<dbReference type="EMBL" id="ML736227">
    <property type="protein sequence ID" value="KAE8377184.1"/>
    <property type="molecule type" value="Genomic_DNA"/>
</dbReference>
<evidence type="ECO:0000313" key="1">
    <source>
        <dbReference type="EMBL" id="KAE8377184.1"/>
    </source>
</evidence>